<dbReference type="Proteomes" id="UP000050384">
    <property type="component" value="Unassembled WGS sequence"/>
</dbReference>
<sequence>MAKGDLSWNPHPPDLAEPLCDAERHELHSHAEREER</sequence>
<reference evidence="2 3" key="1">
    <citation type="submission" date="2015-09" db="EMBL/GenBank/DDBJ databases">
        <title>Genome announcement of multiple Pseudomonas syringae strains.</title>
        <authorList>
            <person name="Thakur S."/>
            <person name="Wang P.W."/>
            <person name="Gong Y."/>
            <person name="Weir B.S."/>
            <person name="Guttman D.S."/>
        </authorList>
    </citation>
    <scope>NUCLEOTIDE SEQUENCE [LARGE SCALE GENOMIC DNA]</scope>
    <source>
        <strain evidence="2 3">ICMP16929</strain>
    </source>
</reference>
<dbReference type="AlphaFoldDB" id="A0A0P9ZPB8"/>
<evidence type="ECO:0000313" key="3">
    <source>
        <dbReference type="Proteomes" id="UP000050384"/>
    </source>
</evidence>
<protein>
    <submittedName>
        <fullName evidence="2">Uncharacterized protein</fullName>
    </submittedName>
</protein>
<evidence type="ECO:0000313" key="2">
    <source>
        <dbReference type="EMBL" id="KPY63963.1"/>
    </source>
</evidence>
<organism evidence="2 3">
    <name type="scientific">Pseudomonas syringae pv. spinaceae</name>
    <dbReference type="NCBI Taxonomy" id="264459"/>
    <lineage>
        <taxon>Bacteria</taxon>
        <taxon>Pseudomonadati</taxon>
        <taxon>Pseudomonadota</taxon>
        <taxon>Gammaproteobacteria</taxon>
        <taxon>Pseudomonadales</taxon>
        <taxon>Pseudomonadaceae</taxon>
        <taxon>Pseudomonas</taxon>
        <taxon>Pseudomonas syringae</taxon>
    </lineage>
</organism>
<evidence type="ECO:0000256" key="1">
    <source>
        <dbReference type="SAM" id="MobiDB-lite"/>
    </source>
</evidence>
<gene>
    <name evidence="2" type="ORF">ALO94_04569</name>
</gene>
<dbReference type="PATRIC" id="fig|264459.3.peg.7088"/>
<accession>A0A0P9ZPB8</accession>
<feature type="compositionally biased region" description="Basic and acidic residues" evidence="1">
    <location>
        <begin position="21"/>
        <end position="36"/>
    </location>
</feature>
<comment type="caution">
    <text evidence="2">The sequence shown here is derived from an EMBL/GenBank/DDBJ whole genome shotgun (WGS) entry which is preliminary data.</text>
</comment>
<feature type="region of interest" description="Disordered" evidence="1">
    <location>
        <begin position="1"/>
        <end position="36"/>
    </location>
</feature>
<proteinExistence type="predicted"/>
<dbReference type="EMBL" id="LJRI01001360">
    <property type="protein sequence ID" value="KPY63963.1"/>
    <property type="molecule type" value="Genomic_DNA"/>
</dbReference>
<name>A0A0P9ZPB8_PSESX</name>